<dbReference type="Proteomes" id="UP000595662">
    <property type="component" value="Chromosome 3"/>
</dbReference>
<feature type="compositionally biased region" description="Basic residues" evidence="1">
    <location>
        <begin position="509"/>
        <end position="519"/>
    </location>
</feature>
<evidence type="ECO:0000256" key="1">
    <source>
        <dbReference type="SAM" id="MobiDB-lite"/>
    </source>
</evidence>
<dbReference type="AlphaFoldDB" id="A0A7T6XN70"/>
<feature type="compositionally biased region" description="Basic and acidic residues" evidence="1">
    <location>
        <begin position="491"/>
        <end position="508"/>
    </location>
</feature>
<dbReference type="VEuPathDB" id="FungiDB:PDIP_59760"/>
<sequence length="519" mass="58574">MPPTTLNQSHKDEEHAQYRNPQHLPTPEPESQNTLSGHQGQHVESQTPNTPPVPHERPTGGDSSVQSSLVPTIVVGNGSAQPSSNNIVVTGVEDNGNDNQGSTSPIEIDERTIEEAIRDLINEKHSEEGDGELTQIVLHRHDRLDEVCSFFDALNVEIREKCLKFDKEPKDYLIPSRQHHDALKFLGNYLNSLKPEELLQELPNIQNQCDMVKNQLSRVNLSHDLPPQWNIDVKEIMEYTRANIPAGDHSDIPDSDADDLDALESRTRKEQHQYSSCEVLSWWPKGTGTQTFVRYGDKSAPIYRIRAGSYEIYDKASVPRLWTTSSRGTAKKMITEAGEEDEVWKDTRSDVKRIIAVGWKVPDDDDSEIGALPFIKPERGAIYPQTKTMVLWKDGQTTLEGRSFIRRIANGAAFRGDEMIYQKAKELEAAYEKKNGPLQSSHKVKEEDESEYAGSDIDGSNVSDPESSSASSKDKVLRRDKSKRSHKHRASAKEEDIKKLERKLERLKSGKRVTHSTRQ</sequence>
<dbReference type="KEGG" id="pdp:PDIP_59760"/>
<evidence type="ECO:0000313" key="2">
    <source>
        <dbReference type="EMBL" id="QQK44155.1"/>
    </source>
</evidence>
<dbReference type="RefSeq" id="XP_014533202.1">
    <property type="nucleotide sequence ID" value="XM_014677716.1"/>
</dbReference>
<proteinExistence type="predicted"/>
<protein>
    <submittedName>
        <fullName evidence="2">Uncharacterized protein</fullName>
    </submittedName>
</protein>
<name>A0A7T6XN70_PENDI</name>
<feature type="compositionally biased region" description="Low complexity" evidence="1">
    <location>
        <begin position="460"/>
        <end position="471"/>
    </location>
</feature>
<evidence type="ECO:0000313" key="3">
    <source>
        <dbReference type="Proteomes" id="UP000595662"/>
    </source>
</evidence>
<dbReference type="GeneID" id="26234292"/>
<feature type="compositionally biased region" description="Polar residues" evidence="1">
    <location>
        <begin position="29"/>
        <end position="48"/>
    </location>
</feature>
<accession>A0A7T6XN70</accession>
<gene>
    <name evidence="2" type="ORF">Pdw03_8056</name>
</gene>
<reference evidence="2 3" key="1">
    <citation type="submission" date="2020-08" db="EMBL/GenBank/DDBJ databases">
        <title>The completed genome sequence of the pathogenic ascomycete fungus Penicillium digitatum.</title>
        <authorList>
            <person name="Wang M."/>
        </authorList>
    </citation>
    <scope>NUCLEOTIDE SEQUENCE [LARGE SCALE GENOMIC DNA]</scope>
    <source>
        <strain evidence="2 3">PdW03</strain>
    </source>
</reference>
<organism evidence="2 3">
    <name type="scientific">Penicillium digitatum</name>
    <name type="common">Green mold</name>
    <dbReference type="NCBI Taxonomy" id="36651"/>
    <lineage>
        <taxon>Eukaryota</taxon>
        <taxon>Fungi</taxon>
        <taxon>Dikarya</taxon>
        <taxon>Ascomycota</taxon>
        <taxon>Pezizomycotina</taxon>
        <taxon>Eurotiomycetes</taxon>
        <taxon>Eurotiomycetidae</taxon>
        <taxon>Eurotiales</taxon>
        <taxon>Aspergillaceae</taxon>
        <taxon>Penicillium</taxon>
    </lineage>
</organism>
<feature type="region of interest" description="Disordered" evidence="1">
    <location>
        <begin position="1"/>
        <end position="66"/>
    </location>
</feature>
<feature type="region of interest" description="Disordered" evidence="1">
    <location>
        <begin position="432"/>
        <end position="519"/>
    </location>
</feature>
<feature type="compositionally biased region" description="Basic residues" evidence="1">
    <location>
        <begin position="480"/>
        <end position="490"/>
    </location>
</feature>
<dbReference type="EMBL" id="CP060776">
    <property type="protein sequence ID" value="QQK44155.1"/>
    <property type="molecule type" value="Genomic_DNA"/>
</dbReference>